<keyword evidence="2" id="KW-1185">Reference proteome</keyword>
<dbReference type="Gene3D" id="3.30.70.270">
    <property type="match status" value="1"/>
</dbReference>
<dbReference type="EMBL" id="BLXT01001848">
    <property type="protein sequence ID" value="GFN88401.1"/>
    <property type="molecule type" value="Genomic_DNA"/>
</dbReference>
<dbReference type="InterPro" id="IPR050951">
    <property type="entry name" value="Retrovirus_Pol_polyprotein"/>
</dbReference>
<name>A0AAV3Z1N0_9GAST</name>
<dbReference type="AlphaFoldDB" id="A0AAV3Z1N0"/>
<dbReference type="PANTHER" id="PTHR37984:SF5">
    <property type="entry name" value="PROTEIN NYNRIN-LIKE"/>
    <property type="match status" value="1"/>
</dbReference>
<dbReference type="InterPro" id="IPR043128">
    <property type="entry name" value="Rev_trsase/Diguanyl_cyclase"/>
</dbReference>
<evidence type="ECO:0000313" key="1">
    <source>
        <dbReference type="EMBL" id="GFN88401.1"/>
    </source>
</evidence>
<protein>
    <submittedName>
        <fullName evidence="1">Polyprotein</fullName>
    </submittedName>
</protein>
<dbReference type="SUPFAM" id="SSF56672">
    <property type="entry name" value="DNA/RNA polymerases"/>
    <property type="match status" value="1"/>
</dbReference>
<evidence type="ECO:0000313" key="2">
    <source>
        <dbReference type="Proteomes" id="UP000735302"/>
    </source>
</evidence>
<accession>A0AAV3Z1N0</accession>
<gene>
    <name evidence="1" type="ORF">PoB_001490700</name>
</gene>
<sequence length="107" mass="12289">MVVLEKPNEALQICVDPRDLNKAIQREHFSIPSPDEITAKMSGAKFFSKFDAASGFWQILLDQESCQLCTFENHLGDIRFCDTPLILAQHQKYLSKGWKKYTVIKKV</sequence>
<dbReference type="Proteomes" id="UP000735302">
    <property type="component" value="Unassembled WGS sequence"/>
</dbReference>
<proteinExistence type="predicted"/>
<organism evidence="1 2">
    <name type="scientific">Plakobranchus ocellatus</name>
    <dbReference type="NCBI Taxonomy" id="259542"/>
    <lineage>
        <taxon>Eukaryota</taxon>
        <taxon>Metazoa</taxon>
        <taxon>Spiralia</taxon>
        <taxon>Lophotrochozoa</taxon>
        <taxon>Mollusca</taxon>
        <taxon>Gastropoda</taxon>
        <taxon>Heterobranchia</taxon>
        <taxon>Euthyneura</taxon>
        <taxon>Panpulmonata</taxon>
        <taxon>Sacoglossa</taxon>
        <taxon>Placobranchoidea</taxon>
        <taxon>Plakobranchidae</taxon>
        <taxon>Plakobranchus</taxon>
    </lineage>
</organism>
<reference evidence="1 2" key="1">
    <citation type="journal article" date="2021" name="Elife">
        <title>Chloroplast acquisition without the gene transfer in kleptoplastic sea slugs, Plakobranchus ocellatus.</title>
        <authorList>
            <person name="Maeda T."/>
            <person name="Takahashi S."/>
            <person name="Yoshida T."/>
            <person name="Shimamura S."/>
            <person name="Takaki Y."/>
            <person name="Nagai Y."/>
            <person name="Toyoda A."/>
            <person name="Suzuki Y."/>
            <person name="Arimoto A."/>
            <person name="Ishii H."/>
            <person name="Satoh N."/>
            <person name="Nishiyama T."/>
            <person name="Hasebe M."/>
            <person name="Maruyama T."/>
            <person name="Minagawa J."/>
            <person name="Obokata J."/>
            <person name="Shigenobu S."/>
        </authorList>
    </citation>
    <scope>NUCLEOTIDE SEQUENCE [LARGE SCALE GENOMIC DNA]</scope>
</reference>
<dbReference type="InterPro" id="IPR043502">
    <property type="entry name" value="DNA/RNA_pol_sf"/>
</dbReference>
<comment type="caution">
    <text evidence="1">The sequence shown here is derived from an EMBL/GenBank/DDBJ whole genome shotgun (WGS) entry which is preliminary data.</text>
</comment>
<dbReference type="Gene3D" id="3.10.10.10">
    <property type="entry name" value="HIV Type 1 Reverse Transcriptase, subunit A, domain 1"/>
    <property type="match status" value="1"/>
</dbReference>
<dbReference type="PANTHER" id="PTHR37984">
    <property type="entry name" value="PROTEIN CBG26694"/>
    <property type="match status" value="1"/>
</dbReference>